<dbReference type="GO" id="GO:0006355">
    <property type="term" value="P:regulation of DNA-templated transcription"/>
    <property type="evidence" value="ECO:0007669"/>
    <property type="project" value="InterPro"/>
</dbReference>
<sequence length="344" mass="40308">MATPNQNRELLYMITQFLEHENLTEAARTLERESGFYFNIRYFEELVHNGSFGEAEEYVDGFTTIHENLFSTKIYFELRKQKFFETLQDGERCKALTMLIQEFGDFAPYNRSFSAEAAALLTLDDFRHHQSLAGHGDVNEARRSVMNDIRSLERESGFYFNMRYFEDLVHNGAFDQAEEYVDGFTDVHENSFSTKIYYELRRQKFLEILEEGERCKALAMLMHEFRDFAPYNGSLCGQAAALLTVDDFSLERESGFYFNIRYFEELVHNGSFGEAEKYVDGFTTIHENLFSTKIYFELRKQKHHQSLAGHGDVNEARRSVMNDIRRCLHANPVYCDYGCPEPEH</sequence>
<dbReference type="InterPro" id="IPR006595">
    <property type="entry name" value="CTLH_C"/>
</dbReference>
<evidence type="ECO:0000256" key="2">
    <source>
        <dbReference type="ARBA" id="ARBA00022737"/>
    </source>
</evidence>
<dbReference type="InterPro" id="IPR006594">
    <property type="entry name" value="LisH"/>
</dbReference>
<proteinExistence type="predicted"/>
<feature type="domain" description="CTLH" evidence="3">
    <location>
        <begin position="158"/>
        <end position="216"/>
    </location>
</feature>
<dbReference type="EMBL" id="PKMF04000446">
    <property type="protein sequence ID" value="KAK7831293.1"/>
    <property type="molecule type" value="Genomic_DNA"/>
</dbReference>
<evidence type="ECO:0000313" key="4">
    <source>
        <dbReference type="EMBL" id="KAK7831293.1"/>
    </source>
</evidence>
<keyword evidence="2" id="KW-0677">Repeat</keyword>
<protein>
    <submittedName>
        <fullName evidence="4">Protein topless</fullName>
    </submittedName>
</protein>
<reference evidence="4 5" key="1">
    <citation type="journal article" date="2018" name="Sci. Data">
        <title>The draft genome sequence of cork oak.</title>
        <authorList>
            <person name="Ramos A.M."/>
            <person name="Usie A."/>
            <person name="Barbosa P."/>
            <person name="Barros P.M."/>
            <person name="Capote T."/>
            <person name="Chaves I."/>
            <person name="Simoes F."/>
            <person name="Abreu I."/>
            <person name="Carrasquinho I."/>
            <person name="Faro C."/>
            <person name="Guimaraes J.B."/>
            <person name="Mendonca D."/>
            <person name="Nobrega F."/>
            <person name="Rodrigues L."/>
            <person name="Saibo N.J.M."/>
            <person name="Varela M.C."/>
            <person name="Egas C."/>
            <person name="Matos J."/>
            <person name="Miguel C.M."/>
            <person name="Oliveira M.M."/>
            <person name="Ricardo C.P."/>
            <person name="Goncalves S."/>
        </authorList>
    </citation>
    <scope>NUCLEOTIDE SEQUENCE [LARGE SCALE GENOMIC DNA]</scope>
    <source>
        <strain evidence="5">cv. HL8</strain>
    </source>
</reference>
<feature type="domain" description="CTLH" evidence="3">
    <location>
        <begin position="256"/>
        <end position="302"/>
    </location>
</feature>
<dbReference type="PROSITE" id="PS50897">
    <property type="entry name" value="CTLH"/>
    <property type="match status" value="3"/>
</dbReference>
<dbReference type="PROSITE" id="PS50896">
    <property type="entry name" value="LISH"/>
    <property type="match status" value="1"/>
</dbReference>
<accession>A0AAW0JXY3</accession>
<dbReference type="Proteomes" id="UP000237347">
    <property type="component" value="Unassembled WGS sequence"/>
</dbReference>
<comment type="caution">
    <text evidence="4">The sequence shown here is derived from an EMBL/GenBank/DDBJ whole genome shotgun (WGS) entry which is preliminary data.</text>
</comment>
<dbReference type="SMART" id="SM00668">
    <property type="entry name" value="CTLH"/>
    <property type="match status" value="3"/>
</dbReference>
<organism evidence="4 5">
    <name type="scientific">Quercus suber</name>
    <name type="common">Cork oak</name>
    <dbReference type="NCBI Taxonomy" id="58331"/>
    <lineage>
        <taxon>Eukaryota</taxon>
        <taxon>Viridiplantae</taxon>
        <taxon>Streptophyta</taxon>
        <taxon>Embryophyta</taxon>
        <taxon>Tracheophyta</taxon>
        <taxon>Spermatophyta</taxon>
        <taxon>Magnoliopsida</taxon>
        <taxon>eudicotyledons</taxon>
        <taxon>Gunneridae</taxon>
        <taxon>Pentapetalae</taxon>
        <taxon>rosids</taxon>
        <taxon>fabids</taxon>
        <taxon>Fagales</taxon>
        <taxon>Fagaceae</taxon>
        <taxon>Quercus</taxon>
    </lineage>
</organism>
<dbReference type="InterPro" id="IPR027728">
    <property type="entry name" value="Topless_fam"/>
</dbReference>
<evidence type="ECO:0000313" key="5">
    <source>
        <dbReference type="Proteomes" id="UP000237347"/>
    </source>
</evidence>
<feature type="domain" description="CTLH" evidence="3">
    <location>
        <begin position="36"/>
        <end position="94"/>
    </location>
</feature>
<keyword evidence="5" id="KW-1185">Reference proteome</keyword>
<dbReference type="Pfam" id="PF21889">
    <property type="entry name" value="TPR1-like_2nd"/>
    <property type="match status" value="3"/>
</dbReference>
<dbReference type="InterPro" id="IPR054080">
    <property type="entry name" value="TPR1-like_2nd"/>
</dbReference>
<evidence type="ECO:0000256" key="1">
    <source>
        <dbReference type="ARBA" id="ARBA00022574"/>
    </source>
</evidence>
<keyword evidence="1" id="KW-0853">WD repeat</keyword>
<dbReference type="AlphaFoldDB" id="A0AAW0JXY3"/>
<name>A0AAW0JXY3_QUESU</name>
<dbReference type="PANTHER" id="PTHR44083:SF30">
    <property type="entry name" value="TOPLESS-LIKE PROTEIN"/>
    <property type="match status" value="1"/>
</dbReference>
<gene>
    <name evidence="4" type="primary">TPL_1</name>
    <name evidence="4" type="ORF">CFP56_027497</name>
</gene>
<dbReference type="SMART" id="SM00667">
    <property type="entry name" value="LisH"/>
    <property type="match status" value="1"/>
</dbReference>
<evidence type="ECO:0000259" key="3">
    <source>
        <dbReference type="PROSITE" id="PS50897"/>
    </source>
</evidence>
<dbReference type="PANTHER" id="PTHR44083">
    <property type="entry name" value="TOPLESS-RELATED PROTEIN 1-RELATED"/>
    <property type="match status" value="1"/>
</dbReference>